<name>A0A2M8KSG8_9BACT</name>
<dbReference type="CDD" id="cd00778">
    <property type="entry name" value="ProRS_core_arch_euk"/>
    <property type="match status" value="1"/>
</dbReference>
<dbReference type="PANTHER" id="PTHR43382">
    <property type="entry name" value="PROLYL-TRNA SYNTHETASE"/>
    <property type="match status" value="1"/>
</dbReference>
<comment type="subunit">
    <text evidence="7">Homodimer.</text>
</comment>
<dbReference type="Gene3D" id="3.30.110.30">
    <property type="entry name" value="C-terminal domain of ProRS"/>
    <property type="match status" value="1"/>
</dbReference>
<dbReference type="Gene3D" id="3.30.930.10">
    <property type="entry name" value="Bira Bifunctional Protein, Domain 2"/>
    <property type="match status" value="1"/>
</dbReference>
<keyword evidence="4 7" id="KW-0648">Protein biosynthesis</keyword>
<dbReference type="GO" id="GO:0004827">
    <property type="term" value="F:proline-tRNA ligase activity"/>
    <property type="evidence" value="ECO:0007669"/>
    <property type="project" value="UniProtKB-UniRule"/>
</dbReference>
<sequence>MRAIQQARLADYSPVKGCMVIRPNGYGIWENIQKNLDPMLNKLGLENAYFPLFIPLSLLNKEAKHVEGFSPELAVVTHGGGEVLEEKLAVRPTSETIMYAMYSKWVESYRDLPLLLNQWNNVVRWEKRTYFFLRTTEFLWQEAHTAHTTHNDALKMVFDGLETYRDFIENYLAIPVIKGRKSNSEKFAGADLTTTVEAIMPDGKALQAGTSHDLRQNFSKKEAFNIAFQNEAGETSYAWQTSFGLSTRTIGALVMTHGDDEGLIIPPRVAKFQVAIVPTEIDEKVIMACQNLQSSLNTDGVRTKLFADTEHRYGWKLNEAEIQGIPLTIVIGKKELEAEKITAKIRHSHTEESLSGGNISAGVKSLLDNIQDELYKKAIRNREMLTTTVENYEELKEVMATKRGFVRAFWCEDEDCEKLIKEETKATTRCLPFIDNEGNVLEEHGVCVKCGKRASHRWLFAQAY</sequence>
<dbReference type="GO" id="GO:0005524">
    <property type="term" value="F:ATP binding"/>
    <property type="evidence" value="ECO:0007669"/>
    <property type="project" value="UniProtKB-UniRule"/>
</dbReference>
<evidence type="ECO:0000256" key="5">
    <source>
        <dbReference type="ARBA" id="ARBA00023146"/>
    </source>
</evidence>
<dbReference type="AlphaFoldDB" id="A0A2M8KSG8"/>
<evidence type="ECO:0000256" key="6">
    <source>
        <dbReference type="ARBA" id="ARBA00047671"/>
    </source>
</evidence>
<evidence type="ECO:0000256" key="1">
    <source>
        <dbReference type="ARBA" id="ARBA00022598"/>
    </source>
</evidence>
<evidence type="ECO:0000259" key="8">
    <source>
        <dbReference type="PROSITE" id="PS50862"/>
    </source>
</evidence>
<dbReference type="InterPro" id="IPR006195">
    <property type="entry name" value="aa-tRNA-synth_II"/>
</dbReference>
<evidence type="ECO:0000313" key="10">
    <source>
        <dbReference type="Proteomes" id="UP000229554"/>
    </source>
</evidence>
<dbReference type="SUPFAM" id="SSF64586">
    <property type="entry name" value="C-terminal domain of ProRS"/>
    <property type="match status" value="1"/>
</dbReference>
<dbReference type="GO" id="GO:0006433">
    <property type="term" value="P:prolyl-tRNA aminoacylation"/>
    <property type="evidence" value="ECO:0007669"/>
    <property type="project" value="UniProtKB-UniRule"/>
</dbReference>
<dbReference type="GO" id="GO:0005737">
    <property type="term" value="C:cytoplasm"/>
    <property type="evidence" value="ECO:0007669"/>
    <property type="project" value="UniProtKB-SubCell"/>
</dbReference>
<dbReference type="NCBIfam" id="TIGR00408">
    <property type="entry name" value="proS_fam_I"/>
    <property type="match status" value="1"/>
</dbReference>
<evidence type="ECO:0000313" key="9">
    <source>
        <dbReference type="EMBL" id="PJE62840.1"/>
    </source>
</evidence>
<proteinExistence type="inferred from homology"/>
<evidence type="ECO:0000256" key="2">
    <source>
        <dbReference type="ARBA" id="ARBA00022741"/>
    </source>
</evidence>
<dbReference type="GO" id="GO:0017101">
    <property type="term" value="C:aminoacyl-tRNA synthetase multienzyme complex"/>
    <property type="evidence" value="ECO:0007669"/>
    <property type="project" value="TreeGrafter"/>
</dbReference>
<dbReference type="PROSITE" id="PS50862">
    <property type="entry name" value="AA_TRNA_LIGASE_II"/>
    <property type="match status" value="1"/>
</dbReference>
<dbReference type="InterPro" id="IPR002316">
    <property type="entry name" value="Pro-tRNA-ligase_IIa"/>
</dbReference>
<dbReference type="PRINTS" id="PR01046">
    <property type="entry name" value="TRNASYNTHPRO"/>
</dbReference>
<dbReference type="InterPro" id="IPR033721">
    <property type="entry name" value="ProRS_core_arch_euk"/>
</dbReference>
<dbReference type="HAMAP" id="MF_01571">
    <property type="entry name" value="Pro_tRNA_synth_type3"/>
    <property type="match status" value="1"/>
</dbReference>
<comment type="catalytic activity">
    <reaction evidence="6 7">
        <text>tRNA(Pro) + L-proline + ATP = L-prolyl-tRNA(Pro) + AMP + diphosphate</text>
        <dbReference type="Rhea" id="RHEA:14305"/>
        <dbReference type="Rhea" id="RHEA-COMP:9700"/>
        <dbReference type="Rhea" id="RHEA-COMP:9702"/>
        <dbReference type="ChEBI" id="CHEBI:30616"/>
        <dbReference type="ChEBI" id="CHEBI:33019"/>
        <dbReference type="ChEBI" id="CHEBI:60039"/>
        <dbReference type="ChEBI" id="CHEBI:78442"/>
        <dbReference type="ChEBI" id="CHEBI:78532"/>
        <dbReference type="ChEBI" id="CHEBI:456215"/>
        <dbReference type="EC" id="6.1.1.15"/>
    </reaction>
</comment>
<dbReference type="SMART" id="SM00946">
    <property type="entry name" value="ProRS-C_1"/>
    <property type="match status" value="1"/>
</dbReference>
<reference evidence="10" key="1">
    <citation type="submission" date="2017-09" db="EMBL/GenBank/DDBJ databases">
        <title>Depth-based differentiation of microbial function through sediment-hosted aquifers and enrichment of novel symbionts in the deep terrestrial subsurface.</title>
        <authorList>
            <person name="Probst A.J."/>
            <person name="Ladd B."/>
            <person name="Jarett J.K."/>
            <person name="Geller-Mcgrath D.E."/>
            <person name="Sieber C.M.K."/>
            <person name="Emerson J.B."/>
            <person name="Anantharaman K."/>
            <person name="Thomas B.C."/>
            <person name="Malmstrom R."/>
            <person name="Stieglmeier M."/>
            <person name="Klingl A."/>
            <person name="Woyke T."/>
            <person name="Ryan C.M."/>
            <person name="Banfield J.F."/>
        </authorList>
    </citation>
    <scope>NUCLEOTIDE SEQUENCE [LARGE SCALE GENOMIC DNA]</scope>
</reference>
<comment type="function">
    <text evidence="7">Catalyzes the attachment of proline to tRNA(Pro) in a two-step reaction: proline is first activated by ATP to form Pro-AMP and then transferred to the acceptor end of tRNA(Pro).</text>
</comment>
<evidence type="ECO:0000256" key="4">
    <source>
        <dbReference type="ARBA" id="ARBA00022917"/>
    </source>
</evidence>
<dbReference type="Pfam" id="PF09180">
    <property type="entry name" value="ProRS-C_1"/>
    <property type="match status" value="1"/>
</dbReference>
<dbReference type="Gene3D" id="3.40.50.800">
    <property type="entry name" value="Anticodon-binding domain"/>
    <property type="match status" value="1"/>
</dbReference>
<dbReference type="SUPFAM" id="SSF55681">
    <property type="entry name" value="Class II aaRS and biotin synthetases"/>
    <property type="match status" value="1"/>
</dbReference>
<dbReference type="Proteomes" id="UP000229554">
    <property type="component" value="Unassembled WGS sequence"/>
</dbReference>
<dbReference type="Pfam" id="PF00587">
    <property type="entry name" value="tRNA-synt_2b"/>
    <property type="match status" value="1"/>
</dbReference>
<dbReference type="InterPro" id="IPR045864">
    <property type="entry name" value="aa-tRNA-synth_II/BPL/LPL"/>
</dbReference>
<keyword evidence="3 7" id="KW-0067">ATP-binding</keyword>
<keyword evidence="1 7" id="KW-0436">Ligase</keyword>
<dbReference type="EC" id="6.1.1.15" evidence="7"/>
<evidence type="ECO:0000256" key="7">
    <source>
        <dbReference type="HAMAP-Rule" id="MF_01571"/>
    </source>
</evidence>
<comment type="similarity">
    <text evidence="7">Belongs to the class-II aminoacyl-tRNA synthetase family. ProS type 3 subfamily.</text>
</comment>
<comment type="subcellular location">
    <subcellularLocation>
        <location evidence="7">Cytoplasm</location>
    </subcellularLocation>
</comment>
<organism evidence="9 10">
    <name type="scientific">Candidatus Roizmanbacteria bacterium CG10_big_fil_rev_8_21_14_0_10_39_6</name>
    <dbReference type="NCBI Taxonomy" id="1974853"/>
    <lineage>
        <taxon>Bacteria</taxon>
        <taxon>Candidatus Roizmaniibacteriota</taxon>
    </lineage>
</organism>
<keyword evidence="7" id="KW-0963">Cytoplasm</keyword>
<dbReference type="EMBL" id="PFED01000117">
    <property type="protein sequence ID" value="PJE62840.1"/>
    <property type="molecule type" value="Genomic_DNA"/>
</dbReference>
<comment type="domain">
    <text evidence="7">Consists of three domains: the N-terminal catalytic domain, the anticodon-binding domain and the C-terminal extension.</text>
</comment>
<comment type="caution">
    <text evidence="9">The sequence shown here is derived from an EMBL/GenBank/DDBJ whole genome shotgun (WGS) entry which is preliminary data.</text>
</comment>
<dbReference type="SUPFAM" id="SSF52954">
    <property type="entry name" value="Class II aaRS ABD-related"/>
    <property type="match status" value="1"/>
</dbReference>
<dbReference type="InterPro" id="IPR036621">
    <property type="entry name" value="Anticodon-bd_dom_sf"/>
</dbReference>
<dbReference type="InterPro" id="IPR004154">
    <property type="entry name" value="Anticodon-bd"/>
</dbReference>
<dbReference type="InterPro" id="IPR002314">
    <property type="entry name" value="aa-tRNA-synt_IIb"/>
</dbReference>
<dbReference type="InterPro" id="IPR004499">
    <property type="entry name" value="Pro-tRNA-ligase_IIa_arc-type"/>
</dbReference>
<dbReference type="InterPro" id="IPR016061">
    <property type="entry name" value="Pro-tRNA_ligase_II_C"/>
</dbReference>
<evidence type="ECO:0000256" key="3">
    <source>
        <dbReference type="ARBA" id="ARBA00022840"/>
    </source>
</evidence>
<dbReference type="Pfam" id="PF03129">
    <property type="entry name" value="HGTP_anticodon"/>
    <property type="match status" value="1"/>
</dbReference>
<accession>A0A2M8KSG8</accession>
<keyword evidence="2 7" id="KW-0547">Nucleotide-binding</keyword>
<dbReference type="PANTHER" id="PTHR43382:SF2">
    <property type="entry name" value="BIFUNCTIONAL GLUTAMATE_PROLINE--TRNA LIGASE"/>
    <property type="match status" value="1"/>
</dbReference>
<dbReference type="InterPro" id="IPR017449">
    <property type="entry name" value="Pro-tRNA_synth_II"/>
</dbReference>
<protein>
    <recommendedName>
        <fullName evidence="7">Proline--tRNA ligase</fullName>
        <ecNumber evidence="7">6.1.1.15</ecNumber>
    </recommendedName>
    <alternativeName>
        <fullName evidence="7">Prolyl-tRNA synthetase</fullName>
        <shortName evidence="7">ProRS</shortName>
    </alternativeName>
</protein>
<gene>
    <name evidence="7" type="primary">proS</name>
    <name evidence="9" type="ORF">COU88_02810</name>
</gene>
<keyword evidence="5 7" id="KW-0030">Aminoacyl-tRNA synthetase</keyword>
<feature type="domain" description="Aminoacyl-transfer RNA synthetases class-II family profile" evidence="8">
    <location>
        <begin position="22"/>
        <end position="266"/>
    </location>
</feature>
<dbReference type="FunFam" id="3.30.930.10:FF:000037">
    <property type="entry name" value="Proline--tRNA ligase"/>
    <property type="match status" value="1"/>
</dbReference>